<dbReference type="AlphaFoldDB" id="A0A1S1YWM2"/>
<dbReference type="EMBL" id="JRYR02000001">
    <property type="protein sequence ID" value="OHX65283.1"/>
    <property type="molecule type" value="Genomic_DNA"/>
</dbReference>
<gene>
    <name evidence="1" type="ORF">NH26_02435</name>
</gene>
<dbReference type="RefSeq" id="WP_044223817.1">
    <property type="nucleotide sequence ID" value="NZ_JRYR02000001.1"/>
</dbReference>
<organism evidence="1 2">
    <name type="scientific">Flammeovirga pacifica</name>
    <dbReference type="NCBI Taxonomy" id="915059"/>
    <lineage>
        <taxon>Bacteria</taxon>
        <taxon>Pseudomonadati</taxon>
        <taxon>Bacteroidota</taxon>
        <taxon>Cytophagia</taxon>
        <taxon>Cytophagales</taxon>
        <taxon>Flammeovirgaceae</taxon>
        <taxon>Flammeovirga</taxon>
    </lineage>
</organism>
<dbReference type="OrthoDB" id="9153118at2"/>
<evidence type="ECO:0000313" key="1">
    <source>
        <dbReference type="EMBL" id="OHX65283.1"/>
    </source>
</evidence>
<dbReference type="Proteomes" id="UP000179797">
    <property type="component" value="Unassembled WGS sequence"/>
</dbReference>
<evidence type="ECO:0008006" key="3">
    <source>
        <dbReference type="Google" id="ProtNLM"/>
    </source>
</evidence>
<accession>A0A1S1YWM2</accession>
<evidence type="ECO:0000313" key="2">
    <source>
        <dbReference type="Proteomes" id="UP000179797"/>
    </source>
</evidence>
<name>A0A1S1YWM2_FLAPC</name>
<proteinExistence type="predicted"/>
<protein>
    <recommendedName>
        <fullName evidence="3">Nucleoid-associated protein NdpA</fullName>
    </recommendedName>
</protein>
<sequence length="360" mass="42041">MSKIKSFDLSNVKLSQLVIHKVGNKTQEEPIELSEFEIELENFTPLYKSVMDYFLRSFKPGPMYHFAVPEGKQAISENEMFNAADALFVNPFEQFMVRSREMSELLYEASTHPRIKGGELFVAYLKDCVVDGDLVDAIGLFKAEHKELFLQVGDKTDVGNFELQQNEGVSVKKLDKGCLIFQTEQEKGFKVMLKDSPTKSVEALYWKETFLQLKPREDNYFHTQNYMELTKGFVEEIFNEEHAVEKPAQIDLLNRSVKFFSEKEDFNVVDFENNVIEEPEVIEAFQEYKVDFQEKKEVPIFDEFKVSKEAVKKSKKEFKSLIKLDKKITITVSGNEQNIEKGFDTERNMNYYMVYFNEEE</sequence>
<reference evidence="1 2" key="1">
    <citation type="journal article" date="2012" name="Int. J. Syst. Evol. Microbiol.">
        <title>Flammeovirga pacifica sp. nov., isolated from deep-sea sediment.</title>
        <authorList>
            <person name="Xu H."/>
            <person name="Fu Y."/>
            <person name="Yang N."/>
            <person name="Ding Z."/>
            <person name="Lai Q."/>
            <person name="Zeng R."/>
        </authorList>
    </citation>
    <scope>NUCLEOTIDE SEQUENCE [LARGE SCALE GENOMIC DNA]</scope>
    <source>
        <strain evidence="2">DSM 24597 / LMG 26175 / WPAGA1</strain>
    </source>
</reference>
<dbReference type="STRING" id="915059.NH26_02435"/>
<comment type="caution">
    <text evidence="1">The sequence shown here is derived from an EMBL/GenBank/DDBJ whole genome shotgun (WGS) entry which is preliminary data.</text>
</comment>
<dbReference type="GO" id="GO:0009295">
    <property type="term" value="C:nucleoid"/>
    <property type="evidence" value="ECO:0007669"/>
    <property type="project" value="InterPro"/>
</dbReference>
<keyword evidence="2" id="KW-1185">Reference proteome</keyword>